<feature type="domain" description="Microbial-type PARG catalytic" evidence="2">
    <location>
        <begin position="144"/>
        <end position="225"/>
    </location>
</feature>
<name>A0A9W9SL35_9EURO</name>
<dbReference type="Pfam" id="PF10021">
    <property type="entry name" value="PARG_cat_microb"/>
    <property type="match status" value="1"/>
</dbReference>
<evidence type="ECO:0000259" key="2">
    <source>
        <dbReference type="Pfam" id="PF10021"/>
    </source>
</evidence>
<dbReference type="NCBIfam" id="TIGR02452">
    <property type="entry name" value="TIGR02452 family protein"/>
    <property type="match status" value="1"/>
</dbReference>
<proteinExistence type="predicted"/>
<reference evidence="3" key="2">
    <citation type="journal article" date="2023" name="IMA Fungus">
        <title>Comparative genomic study of the Penicillium genus elucidates a diverse pangenome and 15 lateral gene transfer events.</title>
        <authorList>
            <person name="Petersen C."/>
            <person name="Sorensen T."/>
            <person name="Nielsen M.R."/>
            <person name="Sondergaard T.E."/>
            <person name="Sorensen J.L."/>
            <person name="Fitzpatrick D.A."/>
            <person name="Frisvad J.C."/>
            <person name="Nielsen K.L."/>
        </authorList>
    </citation>
    <scope>NUCLEOTIDE SEQUENCE</scope>
    <source>
        <strain evidence="3">IBT 29864</strain>
    </source>
</reference>
<dbReference type="InterPro" id="IPR043472">
    <property type="entry name" value="Macro_dom-like"/>
</dbReference>
<dbReference type="RefSeq" id="XP_056557808.1">
    <property type="nucleotide sequence ID" value="XM_056695596.1"/>
</dbReference>
<feature type="region of interest" description="Disordered" evidence="1">
    <location>
        <begin position="1"/>
        <end position="91"/>
    </location>
</feature>
<dbReference type="Proteomes" id="UP001147782">
    <property type="component" value="Unassembled WGS sequence"/>
</dbReference>
<dbReference type="PANTHER" id="PTHR35596">
    <property type="entry name" value="DUF2263 DOMAIN-CONTAINING PROTEIN"/>
    <property type="match status" value="1"/>
</dbReference>
<keyword evidence="4" id="KW-1185">Reference proteome</keyword>
<evidence type="ECO:0000313" key="3">
    <source>
        <dbReference type="EMBL" id="KAJ5380237.1"/>
    </source>
</evidence>
<feature type="compositionally biased region" description="Basic and acidic residues" evidence="1">
    <location>
        <begin position="1"/>
        <end position="22"/>
    </location>
</feature>
<gene>
    <name evidence="3" type="ORF">N7496_002665</name>
</gene>
<dbReference type="PANTHER" id="PTHR35596:SF1">
    <property type="entry name" value="MICROBIAL-TYPE PARG CATALYTIC DOMAIN-CONTAINING PROTEIN"/>
    <property type="match status" value="1"/>
</dbReference>
<sequence>MSTQKDGDPLPVDSKEDTENKSQSKISSPEVKTGIPPVILPLLPYIDHSTMPASRKRPLDEEQPSEQKPTTKKWRYPEPSNPLPTLSPSQKAKIRVQAAKDTLKKAKEIVDSHESRFGFYDKFTHTKTRRLDDGKRKRPICPKFSTTQVKVIDKDTLDAALAIDTASDIMGFKKRQRVLVLNFANAYHPGGGWLDGDSAQEEQICFRTTLGYFGLPREFYPMKSDEGIYVNNVALMRENEEKGFSWMWLDKPALLPALSVISVAATHGPALDSTQTKYKNESERTLMEEKMRCILRVAGGNYHTKLVLGALGCGVFCHPPGEVADCWAKVLVEEEFKG</sequence>
<dbReference type="EMBL" id="JAPZBS010000002">
    <property type="protein sequence ID" value="KAJ5380237.1"/>
    <property type="molecule type" value="Genomic_DNA"/>
</dbReference>
<dbReference type="GeneID" id="81434773"/>
<evidence type="ECO:0000256" key="1">
    <source>
        <dbReference type="SAM" id="MobiDB-lite"/>
    </source>
</evidence>
<feature type="compositionally biased region" description="Low complexity" evidence="1">
    <location>
        <begin position="35"/>
        <end position="46"/>
    </location>
</feature>
<dbReference type="AlphaFoldDB" id="A0A9W9SL35"/>
<comment type="caution">
    <text evidence="3">The sequence shown here is derived from an EMBL/GenBank/DDBJ whole genome shotgun (WGS) entry which is preliminary data.</text>
</comment>
<dbReference type="SUPFAM" id="SSF52949">
    <property type="entry name" value="Macro domain-like"/>
    <property type="match status" value="1"/>
</dbReference>
<organism evidence="3 4">
    <name type="scientific">Penicillium cataractarum</name>
    <dbReference type="NCBI Taxonomy" id="2100454"/>
    <lineage>
        <taxon>Eukaryota</taxon>
        <taxon>Fungi</taxon>
        <taxon>Dikarya</taxon>
        <taxon>Ascomycota</taxon>
        <taxon>Pezizomycotina</taxon>
        <taxon>Eurotiomycetes</taxon>
        <taxon>Eurotiomycetidae</taxon>
        <taxon>Eurotiales</taxon>
        <taxon>Aspergillaceae</taxon>
        <taxon>Penicillium</taxon>
    </lineage>
</organism>
<protein>
    <recommendedName>
        <fullName evidence="2">Microbial-type PARG catalytic domain-containing protein</fullName>
    </recommendedName>
</protein>
<dbReference type="OrthoDB" id="9985428at2759"/>
<accession>A0A9W9SL35</accession>
<dbReference type="InterPro" id="IPR019261">
    <property type="entry name" value="PARG_cat_microbial"/>
</dbReference>
<reference evidence="3" key="1">
    <citation type="submission" date="2022-11" db="EMBL/GenBank/DDBJ databases">
        <authorList>
            <person name="Petersen C."/>
        </authorList>
    </citation>
    <scope>NUCLEOTIDE SEQUENCE</scope>
    <source>
        <strain evidence="3">IBT 29864</strain>
    </source>
</reference>
<dbReference type="Gene3D" id="3.40.220.10">
    <property type="entry name" value="Leucine Aminopeptidase, subunit E, domain 1"/>
    <property type="match status" value="1"/>
</dbReference>
<evidence type="ECO:0000313" key="4">
    <source>
        <dbReference type="Proteomes" id="UP001147782"/>
    </source>
</evidence>
<dbReference type="InterPro" id="IPR012664">
    <property type="entry name" value="CHP02452"/>
</dbReference>